<gene>
    <name evidence="9" type="ORF">TCLT_LOCUS7405</name>
</gene>
<dbReference type="EMBL" id="UYYF01004504">
    <property type="protein sequence ID" value="VDN04857.1"/>
    <property type="molecule type" value="Genomic_DNA"/>
</dbReference>
<sequence>MQTRSKTKAEKERSTNFMCGVVEGFYGRPWTADQRKDLFARMKGLGLNTYIYAPKDDLKHRAEWRQLYNSNEIELLKSLISSSKMENITFVYALSPGIDIIYSSEKEMKALHDKSEQVRCLGCEAFALLFDDIDVTLNDVDKKQFSSIADAQLTVANSLYNFLKCPYFFFCPTEYCESRANPSLEKSEYLLTVGKLLTSDIHIFWTGPRVVSREITVDHIRRVTAVLQRKPVIWDNLHANDYDPKRVFLGPFSGRTVKLKQEAAGILLNPNCRYEANFLPLYTLAEWNSCHEDAELMGDLESNSRSEVDVVSVATHMVGDDLSKQLYNPVKALDEGIKKWIKYLTTESSSNIFSLSLHFDELNQSKPSTSGVSVVAQGLKNLESNSDQKSSVSCNTKSTLAEALNLINTEYSEPMDVICVNKDDVSSSLEISDQNEGNFQMSKLPEDVNMGSSQGFNSGTKVIGEEQVAVFVDMFYLPFEHGRRGIQMLQEFSWLYENSKKKENSNGNDQEFQEIQELVSDEWRRRCADFVKVLRDVMRLYQRITHLPNRSAVHELFQYIYDAQGIISLLEALVLWMAGGHFNVAHVDFDCFCRNDFPDVEPWTLSGGFLTDLQKLLYSNNKMADLFLLKTMLPFSMNWYTIRPYTNNDLHSIDCVLKMDDNDVYSMDISDEVKNEYFFDRYINAYIKFATPRTCFVAAENDGDGNPRQVIAVVCAALNAKQFAEKVRELNISKTCKYHFFPKGKKNSQFVTLSIEEIEHQWQHYCEDMVDWSTLSFSDHFYEQFPSQIDIRCRDLSRDAVVFRRLIIVATIALSYNGSSGFFVVLNSSDNAKINLFATIGLTRLKEAGVPENLTLMGHSL</sequence>
<evidence type="ECO:0000256" key="6">
    <source>
        <dbReference type="ARBA" id="ARBA00066938"/>
    </source>
</evidence>
<dbReference type="AlphaFoldDB" id="A0A0N5D3B2"/>
<dbReference type="Gene3D" id="3.40.630.30">
    <property type="match status" value="1"/>
</dbReference>
<evidence type="ECO:0000256" key="5">
    <source>
        <dbReference type="ARBA" id="ARBA00052136"/>
    </source>
</evidence>
<evidence type="ECO:0000256" key="3">
    <source>
        <dbReference type="ARBA" id="ARBA00030512"/>
    </source>
</evidence>
<dbReference type="InterPro" id="IPR017853">
    <property type="entry name" value="GH"/>
</dbReference>
<dbReference type="InterPro" id="IPR051822">
    <property type="entry name" value="Glycosyl_Hydrolase_84"/>
</dbReference>
<dbReference type="Pfam" id="PF07555">
    <property type="entry name" value="NAGidase"/>
    <property type="match status" value="1"/>
</dbReference>
<organism evidence="11">
    <name type="scientific">Thelazia callipaeda</name>
    <name type="common">Oriental eyeworm</name>
    <name type="synonym">Parasitic nematode</name>
    <dbReference type="NCBI Taxonomy" id="103827"/>
    <lineage>
        <taxon>Eukaryota</taxon>
        <taxon>Metazoa</taxon>
        <taxon>Ecdysozoa</taxon>
        <taxon>Nematoda</taxon>
        <taxon>Chromadorea</taxon>
        <taxon>Rhabditida</taxon>
        <taxon>Spirurina</taxon>
        <taxon>Spiruromorpha</taxon>
        <taxon>Thelazioidea</taxon>
        <taxon>Thelaziidae</taxon>
        <taxon>Thelazia</taxon>
    </lineage>
</organism>
<dbReference type="WBParaSite" id="TCLT_0000741601-mRNA-1">
    <property type="protein sequence ID" value="TCLT_0000741601-mRNA-1"/>
    <property type="gene ID" value="TCLT_0000741601"/>
</dbReference>
<evidence type="ECO:0000256" key="2">
    <source>
        <dbReference type="ARBA" id="ARBA00023295"/>
    </source>
</evidence>
<comment type="catalytic activity">
    <reaction evidence="5">
        <text>3-O-(N-acetyl-beta-D-glucosaminyl)-L-threonyl-[protein] + H2O = L-threonyl-[protein] + N-acetyl-D-glucosamine</text>
        <dbReference type="Rhea" id="RHEA:48892"/>
        <dbReference type="Rhea" id="RHEA-COMP:11060"/>
        <dbReference type="Rhea" id="RHEA-COMP:12252"/>
        <dbReference type="ChEBI" id="CHEBI:15377"/>
        <dbReference type="ChEBI" id="CHEBI:30013"/>
        <dbReference type="ChEBI" id="CHEBI:90840"/>
        <dbReference type="ChEBI" id="CHEBI:506227"/>
        <dbReference type="EC" id="3.2.1.169"/>
    </reaction>
</comment>
<evidence type="ECO:0000256" key="4">
    <source>
        <dbReference type="ARBA" id="ARBA00050933"/>
    </source>
</evidence>
<proteinExistence type="predicted"/>
<dbReference type="PANTHER" id="PTHR13170:SF16">
    <property type="entry name" value="PROTEIN O-GLCNACASE"/>
    <property type="match status" value="1"/>
</dbReference>
<evidence type="ECO:0000313" key="10">
    <source>
        <dbReference type="Proteomes" id="UP000276776"/>
    </source>
</evidence>
<dbReference type="FunFam" id="3.20.20.80:FF:000009">
    <property type="entry name" value="O-GlcNAcase BT_4395"/>
    <property type="match status" value="1"/>
</dbReference>
<dbReference type="Gene3D" id="3.20.20.80">
    <property type="entry name" value="Glycosidases"/>
    <property type="match status" value="1"/>
</dbReference>
<dbReference type="OrthoDB" id="9975416at2759"/>
<dbReference type="GO" id="GO:0016231">
    <property type="term" value="F:beta-N-acetylglucosaminidase activity"/>
    <property type="evidence" value="ECO:0007669"/>
    <property type="project" value="TreeGrafter"/>
</dbReference>
<reference evidence="11" key="1">
    <citation type="submission" date="2017-02" db="UniProtKB">
        <authorList>
            <consortium name="WormBaseParasite"/>
        </authorList>
    </citation>
    <scope>IDENTIFICATION</scope>
</reference>
<name>A0A0N5D3B2_THECL</name>
<evidence type="ECO:0000313" key="9">
    <source>
        <dbReference type="EMBL" id="VDN04857.1"/>
    </source>
</evidence>
<evidence type="ECO:0000256" key="1">
    <source>
        <dbReference type="ARBA" id="ARBA00022801"/>
    </source>
</evidence>
<protein>
    <recommendedName>
        <fullName evidence="6">protein O-GlcNAcase</fullName>
        <ecNumber evidence="6">3.2.1.169</ecNumber>
    </recommendedName>
    <alternativeName>
        <fullName evidence="3">Beta-N-acetylhexosaminidase</fullName>
    </alternativeName>
    <alternativeName>
        <fullName evidence="7">Beta-hexosaminidase</fullName>
    </alternativeName>
</protein>
<keyword evidence="2" id="KW-0326">Glycosidase</keyword>
<dbReference type="EC" id="3.2.1.169" evidence="6"/>
<reference evidence="9 10" key="2">
    <citation type="submission" date="2018-11" db="EMBL/GenBank/DDBJ databases">
        <authorList>
            <consortium name="Pathogen Informatics"/>
        </authorList>
    </citation>
    <scope>NUCLEOTIDE SEQUENCE [LARGE SCALE GENOMIC DNA]</scope>
</reference>
<keyword evidence="1" id="KW-0378">Hydrolase</keyword>
<keyword evidence="10" id="KW-1185">Reference proteome</keyword>
<comment type="catalytic activity">
    <reaction evidence="4">
        <text>3-O-(N-acetyl-beta-D-glucosaminyl)-L-seryl-[protein] + H2O = N-acetyl-D-glucosamine + L-seryl-[protein]</text>
        <dbReference type="Rhea" id="RHEA:48876"/>
        <dbReference type="Rhea" id="RHEA-COMP:9863"/>
        <dbReference type="Rhea" id="RHEA-COMP:12251"/>
        <dbReference type="ChEBI" id="CHEBI:15377"/>
        <dbReference type="ChEBI" id="CHEBI:29999"/>
        <dbReference type="ChEBI" id="CHEBI:90838"/>
        <dbReference type="ChEBI" id="CHEBI:506227"/>
        <dbReference type="EC" id="3.2.1.169"/>
    </reaction>
</comment>
<dbReference type="OMA" id="FRRLVCI"/>
<evidence type="ECO:0000313" key="11">
    <source>
        <dbReference type="WBParaSite" id="TCLT_0000741601-mRNA-1"/>
    </source>
</evidence>
<dbReference type="Gene3D" id="1.20.58.240">
    <property type="entry name" value="STAT, domain 1"/>
    <property type="match status" value="1"/>
</dbReference>
<dbReference type="STRING" id="103827.A0A0N5D3B2"/>
<dbReference type="InterPro" id="IPR011496">
    <property type="entry name" value="O-GlcNAcase_cat"/>
</dbReference>
<feature type="domain" description="GH84" evidence="8">
    <location>
        <begin position="17"/>
        <end position="292"/>
    </location>
</feature>
<dbReference type="GO" id="GO:0102571">
    <property type="term" value="F:[protein]-3-O-(N-acetyl-D-glucosaminyl)-L-serine/L-threonine O-N-acetyl-alpha-D-glucosaminase activity"/>
    <property type="evidence" value="ECO:0007669"/>
    <property type="project" value="UniProtKB-EC"/>
</dbReference>
<evidence type="ECO:0000256" key="7">
    <source>
        <dbReference type="ARBA" id="ARBA00076634"/>
    </source>
</evidence>
<dbReference type="GO" id="GO:0009100">
    <property type="term" value="P:glycoprotein metabolic process"/>
    <property type="evidence" value="ECO:0007669"/>
    <property type="project" value="TreeGrafter"/>
</dbReference>
<dbReference type="SUPFAM" id="SSF51445">
    <property type="entry name" value="(Trans)glycosidases"/>
    <property type="match status" value="1"/>
</dbReference>
<accession>A0A0N5D3B2</accession>
<dbReference type="Proteomes" id="UP000276776">
    <property type="component" value="Unassembled WGS sequence"/>
</dbReference>
<dbReference type="PANTHER" id="PTHR13170">
    <property type="entry name" value="O-GLCNACASE"/>
    <property type="match status" value="1"/>
</dbReference>
<evidence type="ECO:0000259" key="8">
    <source>
        <dbReference type="PROSITE" id="PS52009"/>
    </source>
</evidence>
<dbReference type="PROSITE" id="PS52009">
    <property type="entry name" value="GH84"/>
    <property type="match status" value="1"/>
</dbReference>